<gene>
    <name evidence="1" type="ORF">B2G88_16780</name>
</gene>
<dbReference type="Proteomes" id="UP000196084">
    <property type="component" value="Unassembled WGS sequence"/>
</dbReference>
<accession>A0A202E4W9</accession>
<keyword evidence="2" id="KW-1185">Reference proteome</keyword>
<dbReference type="EMBL" id="MWPH01000004">
    <property type="protein sequence ID" value="OVE83281.1"/>
    <property type="molecule type" value="Genomic_DNA"/>
</dbReference>
<evidence type="ECO:0000313" key="1">
    <source>
        <dbReference type="EMBL" id="OVE83281.1"/>
    </source>
</evidence>
<dbReference type="AlphaFoldDB" id="A0A202E4W9"/>
<evidence type="ECO:0000313" key="2">
    <source>
        <dbReference type="Proteomes" id="UP000196084"/>
    </source>
</evidence>
<organism evidence="1 2">
    <name type="scientific">Natronolimnobius baerhuensis</name>
    <dbReference type="NCBI Taxonomy" id="253108"/>
    <lineage>
        <taxon>Archaea</taxon>
        <taxon>Methanobacteriati</taxon>
        <taxon>Methanobacteriota</taxon>
        <taxon>Stenosarchaea group</taxon>
        <taxon>Halobacteria</taxon>
        <taxon>Halobacteriales</taxon>
        <taxon>Natrialbaceae</taxon>
        <taxon>Natronolimnobius</taxon>
    </lineage>
</organism>
<comment type="caution">
    <text evidence="1">The sequence shown here is derived from an EMBL/GenBank/DDBJ whole genome shotgun (WGS) entry which is preliminary data.</text>
</comment>
<name>A0A202E4W9_9EURY</name>
<protein>
    <submittedName>
        <fullName evidence="1">Uncharacterized protein</fullName>
    </submittedName>
</protein>
<reference evidence="1 2" key="1">
    <citation type="submission" date="2017-02" db="EMBL/GenBank/DDBJ databases">
        <title>Natronthermophilus aegyptiacus gen. nov.,sp. nov., an aerobic, extremely halophilic alkalithermophilic archaeon isolated from the athalassohaline Wadi An Natrun, Egypt.</title>
        <authorList>
            <person name="Zhao B."/>
        </authorList>
    </citation>
    <scope>NUCLEOTIDE SEQUENCE [LARGE SCALE GENOMIC DNA]</scope>
    <source>
        <strain evidence="1 2">CGMCC 1.3597</strain>
    </source>
</reference>
<sequence length="85" mass="9203">MIGAYGIGNACYSEHLAEPSYDAERDELQIRLTRQHSGSDTCDELFQTVSYRVVVSVDGDLPGTVTVTEDMGEETTAESGFGLLP</sequence>
<proteinExistence type="predicted"/>